<dbReference type="InterPro" id="IPR043917">
    <property type="entry name" value="DUF5753"/>
</dbReference>
<accession>A0A516NXD6</accession>
<dbReference type="Gene3D" id="1.10.260.40">
    <property type="entry name" value="lambda repressor-like DNA-binding domains"/>
    <property type="match status" value="1"/>
</dbReference>
<sequence length="281" mass="31347">MKRLRELAGMSQSAAGRVIGVSQQTIGRMEEGQPTKVSDLYVNTLCDSYRATDEERVTMLDLAGEVRTSQKSGGGWWRAYADEMRVGFDHYMSLEAAAAGLISWKVTIIPGLLQTAEYRRAVAWAETPSASTENIERRLEVMARRQARLYEDLTVDVILWEAVLRDPIGGPAVMADQLRHLVTVGRRANVTVRVVPFDGTRRRGFGSLVGSFVLLEFPKLPASGLIEPPVVYVEEWAGDLYLERESEVRRYRDAFAEIGRVALDPDESTEFIVAAAKEYSA</sequence>
<dbReference type="SUPFAM" id="SSF47413">
    <property type="entry name" value="lambda repressor-like DNA-binding domains"/>
    <property type="match status" value="1"/>
</dbReference>
<proteinExistence type="predicted"/>
<dbReference type="EMBL" id="CP041695">
    <property type="protein sequence ID" value="QDP83534.1"/>
    <property type="molecule type" value="Genomic_DNA"/>
</dbReference>
<dbReference type="GO" id="GO:0003677">
    <property type="term" value="F:DNA binding"/>
    <property type="evidence" value="ECO:0007669"/>
    <property type="project" value="InterPro"/>
</dbReference>
<dbReference type="KEGG" id="nod:FOH10_16410"/>
<evidence type="ECO:0000313" key="3">
    <source>
        <dbReference type="Proteomes" id="UP000317039"/>
    </source>
</evidence>
<dbReference type="InterPro" id="IPR001387">
    <property type="entry name" value="Cro/C1-type_HTH"/>
</dbReference>
<evidence type="ECO:0000259" key="1">
    <source>
        <dbReference type="PROSITE" id="PS50943"/>
    </source>
</evidence>
<feature type="domain" description="HTH cro/C1-type" evidence="1">
    <location>
        <begin position="1"/>
        <end position="33"/>
    </location>
</feature>
<gene>
    <name evidence="2" type="ORF">FOH10_16410</name>
</gene>
<dbReference type="Proteomes" id="UP000317039">
    <property type="component" value="Chromosome"/>
</dbReference>
<reference evidence="2 3" key="1">
    <citation type="submission" date="2019-07" db="EMBL/GenBank/DDBJ databases">
        <title>Complete Genome Sequence and Methylome Analysis of Nocardia otitidis-caviarum NEB252.</title>
        <authorList>
            <person name="Fomenkov A."/>
            <person name="Anton B.P."/>
            <person name="Vincze T."/>
            <person name="Roberts R.J."/>
        </authorList>
    </citation>
    <scope>NUCLEOTIDE SEQUENCE [LARGE SCALE GENOMIC DNA]</scope>
    <source>
        <strain evidence="2 3">NEB252</strain>
    </source>
</reference>
<name>A0A516NXD6_9NOCA</name>
<dbReference type="PROSITE" id="PS50943">
    <property type="entry name" value="HTH_CROC1"/>
    <property type="match status" value="1"/>
</dbReference>
<dbReference type="InterPro" id="IPR010982">
    <property type="entry name" value="Lambda_DNA-bd_dom_sf"/>
</dbReference>
<protein>
    <submittedName>
        <fullName evidence="2">Helix-turn-helix domain-containing protein</fullName>
    </submittedName>
</protein>
<organism evidence="2 3">
    <name type="scientific">Nocardia otitidiscaviarum</name>
    <dbReference type="NCBI Taxonomy" id="1823"/>
    <lineage>
        <taxon>Bacteria</taxon>
        <taxon>Bacillati</taxon>
        <taxon>Actinomycetota</taxon>
        <taxon>Actinomycetes</taxon>
        <taxon>Mycobacteriales</taxon>
        <taxon>Nocardiaceae</taxon>
        <taxon>Nocardia</taxon>
    </lineage>
</organism>
<evidence type="ECO:0000313" key="2">
    <source>
        <dbReference type="EMBL" id="QDP83534.1"/>
    </source>
</evidence>
<dbReference type="AlphaFoldDB" id="A0A516NXD6"/>
<dbReference type="SMART" id="SM00530">
    <property type="entry name" value="HTH_XRE"/>
    <property type="match status" value="1"/>
</dbReference>
<dbReference type="CDD" id="cd00093">
    <property type="entry name" value="HTH_XRE"/>
    <property type="match status" value="1"/>
</dbReference>
<dbReference type="Pfam" id="PF13560">
    <property type="entry name" value="HTH_31"/>
    <property type="match status" value="1"/>
</dbReference>
<dbReference type="Pfam" id="PF19054">
    <property type="entry name" value="DUF5753"/>
    <property type="match status" value="1"/>
</dbReference>